<feature type="domain" description="ABC transmembrane type-1" evidence="11">
    <location>
        <begin position="19"/>
        <end position="303"/>
    </location>
</feature>
<dbReference type="SMART" id="SM00382">
    <property type="entry name" value="AAA"/>
    <property type="match status" value="1"/>
</dbReference>
<evidence type="ECO:0000313" key="13">
    <source>
        <dbReference type="Proteomes" id="UP001626603"/>
    </source>
</evidence>
<dbReference type="PROSITE" id="PS50929">
    <property type="entry name" value="ABC_TM1F"/>
    <property type="match status" value="1"/>
</dbReference>
<evidence type="ECO:0000256" key="6">
    <source>
        <dbReference type="ARBA" id="ARBA00022840"/>
    </source>
</evidence>
<dbReference type="FunFam" id="3.40.50.300:FF:000221">
    <property type="entry name" value="Multidrug ABC transporter ATP-binding protein"/>
    <property type="match status" value="1"/>
</dbReference>
<evidence type="ECO:0000256" key="2">
    <source>
        <dbReference type="ARBA" id="ARBA00022448"/>
    </source>
</evidence>
<dbReference type="Pfam" id="PF00005">
    <property type="entry name" value="ABC_tran"/>
    <property type="match status" value="1"/>
</dbReference>
<comment type="subcellular location">
    <subcellularLocation>
        <location evidence="1">Cell membrane</location>
        <topology evidence="1">Multi-pass membrane protein</topology>
    </subcellularLocation>
</comment>
<dbReference type="GO" id="GO:0005886">
    <property type="term" value="C:plasma membrane"/>
    <property type="evidence" value="ECO:0007669"/>
    <property type="project" value="UniProtKB-SubCell"/>
</dbReference>
<evidence type="ECO:0000259" key="11">
    <source>
        <dbReference type="PROSITE" id="PS50929"/>
    </source>
</evidence>
<dbReference type="AlphaFoldDB" id="A0ABD8AAE9"/>
<dbReference type="GO" id="GO:0055085">
    <property type="term" value="P:transmembrane transport"/>
    <property type="evidence" value="ECO:0007669"/>
    <property type="project" value="UniProtKB-ARBA"/>
</dbReference>
<feature type="transmembrane region" description="Helical" evidence="9">
    <location>
        <begin position="137"/>
        <end position="158"/>
    </location>
</feature>
<dbReference type="SUPFAM" id="SSF52540">
    <property type="entry name" value="P-loop containing nucleoside triphosphate hydrolases"/>
    <property type="match status" value="1"/>
</dbReference>
<evidence type="ECO:0000256" key="8">
    <source>
        <dbReference type="ARBA" id="ARBA00023136"/>
    </source>
</evidence>
<dbReference type="Gene3D" id="1.20.1560.10">
    <property type="entry name" value="ABC transporter type 1, transmembrane domain"/>
    <property type="match status" value="1"/>
</dbReference>
<dbReference type="GO" id="GO:0005524">
    <property type="term" value="F:ATP binding"/>
    <property type="evidence" value="ECO:0007669"/>
    <property type="project" value="UniProtKB-KW"/>
</dbReference>
<keyword evidence="2" id="KW-0813">Transport</keyword>
<keyword evidence="6 12" id="KW-0067">ATP-binding</keyword>
<dbReference type="Proteomes" id="UP001626603">
    <property type="component" value="Chromosome"/>
</dbReference>
<dbReference type="InterPro" id="IPR011527">
    <property type="entry name" value="ABC1_TM_dom"/>
</dbReference>
<dbReference type="CDD" id="cd07346">
    <property type="entry name" value="ABC_6TM_exporters"/>
    <property type="match status" value="1"/>
</dbReference>
<dbReference type="PANTHER" id="PTHR24221:SF397">
    <property type="entry name" value="ABC TRANSPORTER, ATP-BINDING TRANSMEMBRANE PROTEIN"/>
    <property type="match status" value="1"/>
</dbReference>
<dbReference type="InterPro" id="IPR017871">
    <property type="entry name" value="ABC_transporter-like_CS"/>
</dbReference>
<protein>
    <submittedName>
        <fullName evidence="12">ABC transporter ATP-binding protein</fullName>
    </submittedName>
</protein>
<dbReference type="InterPro" id="IPR039421">
    <property type="entry name" value="Type_1_exporter"/>
</dbReference>
<gene>
    <name evidence="12" type="ORF">R6Y95_01745</name>
</gene>
<dbReference type="InterPro" id="IPR003593">
    <property type="entry name" value="AAA+_ATPase"/>
</dbReference>
<dbReference type="Pfam" id="PF00664">
    <property type="entry name" value="ABC_membrane"/>
    <property type="match status" value="1"/>
</dbReference>
<dbReference type="SUPFAM" id="SSF90123">
    <property type="entry name" value="ABC transporter transmembrane region"/>
    <property type="match status" value="1"/>
</dbReference>
<feature type="transmembrane region" description="Helical" evidence="9">
    <location>
        <begin position="164"/>
        <end position="183"/>
    </location>
</feature>
<dbReference type="PROSITE" id="PS00211">
    <property type="entry name" value="ABC_TRANSPORTER_1"/>
    <property type="match status" value="1"/>
</dbReference>
<accession>A0ABD8AAE9</accession>
<dbReference type="PROSITE" id="PS50893">
    <property type="entry name" value="ABC_TRANSPORTER_2"/>
    <property type="match status" value="1"/>
</dbReference>
<feature type="transmembrane region" description="Helical" evidence="9">
    <location>
        <begin position="20"/>
        <end position="44"/>
    </location>
</feature>
<dbReference type="Gene3D" id="3.40.50.300">
    <property type="entry name" value="P-loop containing nucleotide triphosphate hydrolases"/>
    <property type="match status" value="1"/>
</dbReference>
<feature type="domain" description="ABC transporter" evidence="10">
    <location>
        <begin position="334"/>
        <end position="567"/>
    </location>
</feature>
<keyword evidence="4 9" id="KW-0812">Transmembrane</keyword>
<feature type="transmembrane region" description="Helical" evidence="9">
    <location>
        <begin position="56"/>
        <end position="76"/>
    </location>
</feature>
<evidence type="ECO:0000256" key="1">
    <source>
        <dbReference type="ARBA" id="ARBA00004651"/>
    </source>
</evidence>
<reference evidence="12 13" key="1">
    <citation type="submission" date="2023-10" db="EMBL/GenBank/DDBJ databases">
        <title>The complete genome sequence of Methanoculleus palmolei DSM 4273.</title>
        <authorList>
            <person name="Lai S.-J."/>
            <person name="You Y.-T."/>
            <person name="Chen S.-C."/>
        </authorList>
    </citation>
    <scope>NUCLEOTIDE SEQUENCE [LARGE SCALE GENOMIC DNA]</scope>
    <source>
        <strain evidence="12 13">DSM 4273</strain>
    </source>
</reference>
<evidence type="ECO:0000256" key="5">
    <source>
        <dbReference type="ARBA" id="ARBA00022741"/>
    </source>
</evidence>
<organism evidence="12 13">
    <name type="scientific">Methanoculleus palmolei</name>
    <dbReference type="NCBI Taxonomy" id="72612"/>
    <lineage>
        <taxon>Archaea</taxon>
        <taxon>Methanobacteriati</taxon>
        <taxon>Methanobacteriota</taxon>
        <taxon>Stenosarchaea group</taxon>
        <taxon>Methanomicrobia</taxon>
        <taxon>Methanomicrobiales</taxon>
        <taxon>Methanomicrobiaceae</taxon>
        <taxon>Methanoculleus</taxon>
    </lineage>
</organism>
<dbReference type="InterPro" id="IPR003439">
    <property type="entry name" value="ABC_transporter-like_ATP-bd"/>
</dbReference>
<sequence length="578" mass="62716">MGILTDITAGDPRKLVKPVFFTVLSDLLNIVPVVLVIVAVGLIFEPFIHPGAPMNIAGLWWVSAALLLFMVVIFLGEVGAYRASYRGAYAVAADGRAALAEHLRRLPLGYLTRRDPGDLANMIMGDFTQIEHSLSHILPQLFGALILPIVALIGLAFLDWRMAAAMFIALPVAVLIVLASSGVQRSLGSRHIRAKINAASRLQEYLNGIRVIKAYNLSGSRFVRLEKAFRELMRESIRLEGLLGPVFLLAVASVRAGLTVLVLVGVYLLLGGTLDILTFVIFLVIGARVFDPLTTALISFPEFRYHALAGERILTLQREPVMQGSGRPPEEHDIEFASVTFGYGSGAVLHDVSLRMPEGSLTALVGPSGSGKSTVLKLVARFYDPQSGRVFFGGDDVRGMDPEALLTKISMVFQDVYLFKDTIGNNIRFGREGATQAEVEDAARKACCHEFIMKLPLGYDTPVGEGGTTLSGGEKQRISIARAILKDAPVVLLDEATAFLDPENEVDVQKAISALVAGRTVVMIAHRLKTVRRADNIIVLDGGRVVEQGKHDDLLARGGLYSRLWTLQQEAQGWSIAG</sequence>
<evidence type="ECO:0000256" key="3">
    <source>
        <dbReference type="ARBA" id="ARBA00022475"/>
    </source>
</evidence>
<keyword evidence="13" id="KW-1185">Reference proteome</keyword>
<evidence type="ECO:0000256" key="4">
    <source>
        <dbReference type="ARBA" id="ARBA00022692"/>
    </source>
</evidence>
<dbReference type="PANTHER" id="PTHR24221">
    <property type="entry name" value="ATP-BINDING CASSETTE SUB-FAMILY B"/>
    <property type="match status" value="1"/>
</dbReference>
<dbReference type="EMBL" id="CP137641">
    <property type="protein sequence ID" value="WOX56070.1"/>
    <property type="molecule type" value="Genomic_DNA"/>
</dbReference>
<proteinExistence type="predicted"/>
<evidence type="ECO:0000256" key="7">
    <source>
        <dbReference type="ARBA" id="ARBA00022989"/>
    </source>
</evidence>
<dbReference type="InterPro" id="IPR036640">
    <property type="entry name" value="ABC1_TM_sf"/>
</dbReference>
<name>A0ABD8AAE9_9EURY</name>
<keyword evidence="3" id="KW-1003">Cell membrane</keyword>
<evidence type="ECO:0000256" key="9">
    <source>
        <dbReference type="SAM" id="Phobius"/>
    </source>
</evidence>
<keyword evidence="7 9" id="KW-1133">Transmembrane helix</keyword>
<keyword evidence="5" id="KW-0547">Nucleotide-binding</keyword>
<evidence type="ECO:0000313" key="12">
    <source>
        <dbReference type="EMBL" id="WOX56070.1"/>
    </source>
</evidence>
<keyword evidence="8 9" id="KW-0472">Membrane</keyword>
<evidence type="ECO:0000259" key="10">
    <source>
        <dbReference type="PROSITE" id="PS50893"/>
    </source>
</evidence>
<dbReference type="InterPro" id="IPR027417">
    <property type="entry name" value="P-loop_NTPase"/>
</dbReference>